<evidence type="ECO:0000256" key="7">
    <source>
        <dbReference type="ARBA" id="ARBA00022840"/>
    </source>
</evidence>
<keyword evidence="8 11" id="KW-1133">Transmembrane helix</keyword>
<dbReference type="FunFam" id="3.40.50.300:FF:000163">
    <property type="entry name" value="Multidrug resistance-associated protein member 4"/>
    <property type="match status" value="1"/>
</dbReference>
<dbReference type="eggNOG" id="KOG0054">
    <property type="taxonomic scope" value="Eukaryota"/>
</dbReference>
<feature type="domain" description="ABC transmembrane type-1" evidence="13">
    <location>
        <begin position="125"/>
        <end position="400"/>
    </location>
</feature>
<evidence type="ECO:0000256" key="9">
    <source>
        <dbReference type="ARBA" id="ARBA00023136"/>
    </source>
</evidence>
<proteinExistence type="inferred from homology"/>
<dbReference type="InterPro" id="IPR027417">
    <property type="entry name" value="P-loop_NTPase"/>
</dbReference>
<evidence type="ECO:0000256" key="1">
    <source>
        <dbReference type="ARBA" id="ARBA00004141"/>
    </source>
</evidence>
<name>A0A0L0S5K6_ALLM3</name>
<evidence type="ECO:0000256" key="4">
    <source>
        <dbReference type="ARBA" id="ARBA00022692"/>
    </source>
</evidence>
<dbReference type="SUPFAM" id="SSF52540">
    <property type="entry name" value="P-loop containing nucleoside triphosphate hydrolases"/>
    <property type="match status" value="2"/>
</dbReference>
<evidence type="ECO:0000259" key="12">
    <source>
        <dbReference type="PROSITE" id="PS50893"/>
    </source>
</evidence>
<dbReference type="GO" id="GO:0016020">
    <property type="term" value="C:membrane"/>
    <property type="evidence" value="ECO:0007669"/>
    <property type="project" value="UniProtKB-SubCell"/>
</dbReference>
<dbReference type="PANTHER" id="PTHR24223">
    <property type="entry name" value="ATP-BINDING CASSETTE SUB-FAMILY C"/>
    <property type="match status" value="1"/>
</dbReference>
<dbReference type="PANTHER" id="PTHR24223:SF456">
    <property type="entry name" value="MULTIDRUG RESISTANCE-ASSOCIATED PROTEIN LETHAL(2)03659"/>
    <property type="match status" value="1"/>
</dbReference>
<feature type="transmembrane region" description="Helical" evidence="11">
    <location>
        <begin position="167"/>
        <end position="189"/>
    </location>
</feature>
<protein>
    <recommendedName>
        <fullName evidence="16">P-loop containing nucleoside triphosphate hydrolase protein</fullName>
    </recommendedName>
</protein>
<feature type="domain" description="ABC transporter" evidence="12">
    <location>
        <begin position="1072"/>
        <end position="1303"/>
    </location>
</feature>
<reference evidence="14 15" key="1">
    <citation type="submission" date="2009-11" db="EMBL/GenBank/DDBJ databases">
        <title>Annotation of Allomyces macrogynus ATCC 38327.</title>
        <authorList>
            <consortium name="The Broad Institute Genome Sequencing Platform"/>
            <person name="Russ C."/>
            <person name="Cuomo C."/>
            <person name="Burger G."/>
            <person name="Gray M.W."/>
            <person name="Holland P.W.H."/>
            <person name="King N."/>
            <person name="Lang F.B.F."/>
            <person name="Roger A.J."/>
            <person name="Ruiz-Trillo I."/>
            <person name="Young S.K."/>
            <person name="Zeng Q."/>
            <person name="Gargeya S."/>
            <person name="Fitzgerald M."/>
            <person name="Haas B."/>
            <person name="Abouelleil A."/>
            <person name="Alvarado L."/>
            <person name="Arachchi H.M."/>
            <person name="Berlin A."/>
            <person name="Chapman S.B."/>
            <person name="Gearin G."/>
            <person name="Goldberg J."/>
            <person name="Griggs A."/>
            <person name="Gujja S."/>
            <person name="Hansen M."/>
            <person name="Heiman D."/>
            <person name="Howarth C."/>
            <person name="Larimer J."/>
            <person name="Lui A."/>
            <person name="MacDonald P.J.P."/>
            <person name="McCowen C."/>
            <person name="Montmayeur A."/>
            <person name="Murphy C."/>
            <person name="Neiman D."/>
            <person name="Pearson M."/>
            <person name="Priest M."/>
            <person name="Roberts A."/>
            <person name="Saif S."/>
            <person name="Shea T."/>
            <person name="Sisk P."/>
            <person name="Stolte C."/>
            <person name="Sykes S."/>
            <person name="Wortman J."/>
            <person name="Nusbaum C."/>
            <person name="Birren B."/>
        </authorList>
    </citation>
    <scope>NUCLEOTIDE SEQUENCE [LARGE SCALE GENOMIC DNA]</scope>
    <source>
        <strain evidence="14 15">ATCC 38327</strain>
    </source>
</reference>
<feature type="transmembrane region" description="Helical" evidence="11">
    <location>
        <begin position="790"/>
        <end position="817"/>
    </location>
</feature>
<comment type="similarity">
    <text evidence="2">Belongs to the ABC transporter superfamily. ABCC family. Conjugate transporter (TC 3.A.1.208) subfamily.</text>
</comment>
<keyword evidence="7" id="KW-0067">ATP-binding</keyword>
<keyword evidence="9 11" id="KW-0472">Membrane</keyword>
<dbReference type="InterPro" id="IPR050173">
    <property type="entry name" value="ABC_transporter_C-like"/>
</dbReference>
<dbReference type="GO" id="GO:0016887">
    <property type="term" value="F:ATP hydrolysis activity"/>
    <property type="evidence" value="ECO:0007669"/>
    <property type="project" value="InterPro"/>
</dbReference>
<dbReference type="GO" id="GO:0140359">
    <property type="term" value="F:ABC-type transporter activity"/>
    <property type="evidence" value="ECO:0007669"/>
    <property type="project" value="InterPro"/>
</dbReference>
<accession>A0A0L0S5K6</accession>
<dbReference type="OrthoDB" id="6500128at2759"/>
<dbReference type="PROSITE" id="PS50929">
    <property type="entry name" value="ABC_TM1F"/>
    <property type="match status" value="2"/>
</dbReference>
<evidence type="ECO:0008006" key="16">
    <source>
        <dbReference type="Google" id="ProtNLM"/>
    </source>
</evidence>
<feature type="domain" description="ABC transporter" evidence="12">
    <location>
        <begin position="440"/>
        <end position="671"/>
    </location>
</feature>
<dbReference type="Pfam" id="PF00664">
    <property type="entry name" value="ABC_membrane"/>
    <property type="match status" value="2"/>
</dbReference>
<dbReference type="PROSITE" id="PS50893">
    <property type="entry name" value="ABC_TRANSPORTER_2"/>
    <property type="match status" value="2"/>
</dbReference>
<dbReference type="InterPro" id="IPR003593">
    <property type="entry name" value="AAA+_ATPase"/>
</dbReference>
<evidence type="ECO:0000256" key="5">
    <source>
        <dbReference type="ARBA" id="ARBA00022737"/>
    </source>
</evidence>
<dbReference type="FunFam" id="1.20.1560.10:FF:000013">
    <property type="entry name" value="ABC transporter C family member 2"/>
    <property type="match status" value="1"/>
</dbReference>
<evidence type="ECO:0000313" key="14">
    <source>
        <dbReference type="EMBL" id="KNE57701.1"/>
    </source>
</evidence>
<feature type="compositionally biased region" description="Low complexity" evidence="10">
    <location>
        <begin position="14"/>
        <end position="25"/>
    </location>
</feature>
<evidence type="ECO:0000256" key="2">
    <source>
        <dbReference type="ARBA" id="ARBA00009726"/>
    </source>
</evidence>
<keyword evidence="6" id="KW-0547">Nucleotide-binding</keyword>
<feature type="transmembrane region" description="Helical" evidence="11">
    <location>
        <begin position="124"/>
        <end position="147"/>
    </location>
</feature>
<feature type="transmembrane region" description="Helical" evidence="11">
    <location>
        <begin position="239"/>
        <end position="259"/>
    </location>
</feature>
<evidence type="ECO:0000256" key="8">
    <source>
        <dbReference type="ARBA" id="ARBA00022989"/>
    </source>
</evidence>
<keyword evidence="5" id="KW-0677">Repeat</keyword>
<dbReference type="CDD" id="cd18579">
    <property type="entry name" value="ABC_6TM_ABCC_D1"/>
    <property type="match status" value="1"/>
</dbReference>
<dbReference type="CDD" id="cd18580">
    <property type="entry name" value="ABC_6TM_ABCC_D2"/>
    <property type="match status" value="1"/>
</dbReference>
<dbReference type="InterPro" id="IPR044746">
    <property type="entry name" value="ABCC_6TM_D1"/>
</dbReference>
<dbReference type="CDD" id="cd03250">
    <property type="entry name" value="ABCC_MRP_domain1"/>
    <property type="match status" value="1"/>
</dbReference>
<dbReference type="CDD" id="cd03244">
    <property type="entry name" value="ABCC_MRP_domain2"/>
    <property type="match status" value="1"/>
</dbReference>
<reference evidence="15" key="2">
    <citation type="submission" date="2009-11" db="EMBL/GenBank/DDBJ databases">
        <title>The Genome Sequence of Allomyces macrogynus strain ATCC 38327.</title>
        <authorList>
            <consortium name="The Broad Institute Genome Sequencing Platform"/>
            <person name="Russ C."/>
            <person name="Cuomo C."/>
            <person name="Shea T."/>
            <person name="Young S.K."/>
            <person name="Zeng Q."/>
            <person name="Koehrsen M."/>
            <person name="Haas B."/>
            <person name="Borodovsky M."/>
            <person name="Guigo R."/>
            <person name="Alvarado L."/>
            <person name="Berlin A."/>
            <person name="Borenstein D."/>
            <person name="Chen Z."/>
            <person name="Engels R."/>
            <person name="Freedman E."/>
            <person name="Gellesch M."/>
            <person name="Goldberg J."/>
            <person name="Griggs A."/>
            <person name="Gujja S."/>
            <person name="Heiman D."/>
            <person name="Hepburn T."/>
            <person name="Howarth C."/>
            <person name="Jen D."/>
            <person name="Larson L."/>
            <person name="Lewis B."/>
            <person name="Mehta T."/>
            <person name="Park D."/>
            <person name="Pearson M."/>
            <person name="Roberts A."/>
            <person name="Saif S."/>
            <person name="Shenoy N."/>
            <person name="Sisk P."/>
            <person name="Stolte C."/>
            <person name="Sykes S."/>
            <person name="Walk T."/>
            <person name="White J."/>
            <person name="Yandava C."/>
            <person name="Burger G."/>
            <person name="Gray M.W."/>
            <person name="Holland P.W.H."/>
            <person name="King N."/>
            <person name="Lang F.B.F."/>
            <person name="Roger A.J."/>
            <person name="Ruiz-Trillo I."/>
            <person name="Lander E."/>
            <person name="Nusbaum C."/>
        </authorList>
    </citation>
    <scope>NUCLEOTIDE SEQUENCE [LARGE SCALE GENOMIC DNA]</scope>
    <source>
        <strain evidence="15">ATCC 38327</strain>
    </source>
</reference>
<dbReference type="SMART" id="SM00382">
    <property type="entry name" value="AAA"/>
    <property type="match status" value="2"/>
</dbReference>
<dbReference type="InterPro" id="IPR017871">
    <property type="entry name" value="ABC_transporter-like_CS"/>
</dbReference>
<dbReference type="InterPro" id="IPR003439">
    <property type="entry name" value="ABC_transporter-like_ATP-bd"/>
</dbReference>
<evidence type="ECO:0000256" key="6">
    <source>
        <dbReference type="ARBA" id="ARBA00022741"/>
    </source>
</evidence>
<dbReference type="InterPro" id="IPR036640">
    <property type="entry name" value="ABC1_TM_sf"/>
</dbReference>
<dbReference type="GO" id="GO:0005524">
    <property type="term" value="F:ATP binding"/>
    <property type="evidence" value="ECO:0007669"/>
    <property type="project" value="UniProtKB-KW"/>
</dbReference>
<dbReference type="PROSITE" id="PS00211">
    <property type="entry name" value="ABC_TRANSPORTER_1"/>
    <property type="match status" value="2"/>
</dbReference>
<evidence type="ECO:0000256" key="11">
    <source>
        <dbReference type="SAM" id="Phobius"/>
    </source>
</evidence>
<gene>
    <name evidence="14" type="ORF">AMAG_04560</name>
</gene>
<dbReference type="Gene3D" id="3.40.50.300">
    <property type="entry name" value="P-loop containing nucleotide triphosphate hydrolases"/>
    <property type="match status" value="2"/>
</dbReference>
<feature type="domain" description="ABC transmembrane type-1" evidence="13">
    <location>
        <begin position="757"/>
        <end position="1031"/>
    </location>
</feature>
<dbReference type="FunFam" id="3.40.50.300:FF:000973">
    <property type="entry name" value="Multidrug resistance-associated protein 4"/>
    <property type="match status" value="1"/>
</dbReference>
<evidence type="ECO:0000256" key="10">
    <source>
        <dbReference type="SAM" id="MobiDB-lite"/>
    </source>
</evidence>
<feature type="transmembrane region" description="Helical" evidence="11">
    <location>
        <begin position="751"/>
        <end position="770"/>
    </location>
</feature>
<dbReference type="STRING" id="578462.A0A0L0S5K6"/>
<keyword evidence="15" id="KW-1185">Reference proteome</keyword>
<dbReference type="Gene3D" id="1.20.1560.10">
    <property type="entry name" value="ABC transporter type 1, transmembrane domain"/>
    <property type="match status" value="2"/>
</dbReference>
<feature type="transmembrane region" description="Helical" evidence="11">
    <location>
        <begin position="265"/>
        <end position="284"/>
    </location>
</feature>
<keyword evidence="3" id="KW-0813">Transport</keyword>
<feature type="region of interest" description="Disordered" evidence="10">
    <location>
        <begin position="1"/>
        <end position="25"/>
    </location>
</feature>
<evidence type="ECO:0000313" key="15">
    <source>
        <dbReference type="Proteomes" id="UP000054350"/>
    </source>
</evidence>
<dbReference type="EMBL" id="GG745332">
    <property type="protein sequence ID" value="KNE57701.1"/>
    <property type="molecule type" value="Genomic_DNA"/>
</dbReference>
<dbReference type="InterPro" id="IPR011527">
    <property type="entry name" value="ABC1_TM_dom"/>
</dbReference>
<dbReference type="InterPro" id="IPR044726">
    <property type="entry name" value="ABCC_6TM_D2"/>
</dbReference>
<feature type="transmembrane region" description="Helical" evidence="11">
    <location>
        <begin position="873"/>
        <end position="905"/>
    </location>
</feature>
<dbReference type="Pfam" id="PF00005">
    <property type="entry name" value="ABC_tran"/>
    <property type="match status" value="2"/>
</dbReference>
<dbReference type="VEuPathDB" id="FungiDB:AMAG_04560"/>
<dbReference type="Proteomes" id="UP000054350">
    <property type="component" value="Unassembled WGS sequence"/>
</dbReference>
<organism evidence="14 15">
    <name type="scientific">Allomyces macrogynus (strain ATCC 38327)</name>
    <name type="common">Allomyces javanicus var. macrogynus</name>
    <dbReference type="NCBI Taxonomy" id="578462"/>
    <lineage>
        <taxon>Eukaryota</taxon>
        <taxon>Fungi</taxon>
        <taxon>Fungi incertae sedis</taxon>
        <taxon>Blastocladiomycota</taxon>
        <taxon>Blastocladiomycetes</taxon>
        <taxon>Blastocladiales</taxon>
        <taxon>Blastocladiaceae</taxon>
        <taxon>Allomyces</taxon>
    </lineage>
</organism>
<comment type="subcellular location">
    <subcellularLocation>
        <location evidence="1">Membrane</location>
        <topology evidence="1">Multi-pass membrane protein</topology>
    </subcellularLocation>
</comment>
<feature type="transmembrane region" description="Helical" evidence="11">
    <location>
        <begin position="981"/>
        <end position="1000"/>
    </location>
</feature>
<feature type="region of interest" description="Disordered" evidence="10">
    <location>
        <begin position="693"/>
        <end position="712"/>
    </location>
</feature>
<dbReference type="SUPFAM" id="SSF90123">
    <property type="entry name" value="ABC transporter transmembrane region"/>
    <property type="match status" value="2"/>
</dbReference>
<dbReference type="OMA" id="YSHEMIM"/>
<evidence type="ECO:0000256" key="3">
    <source>
        <dbReference type="ARBA" id="ARBA00022448"/>
    </source>
</evidence>
<evidence type="ECO:0000259" key="13">
    <source>
        <dbReference type="PROSITE" id="PS50929"/>
    </source>
</evidence>
<keyword evidence="4 11" id="KW-0812">Transmembrane</keyword>
<sequence>MVGTDQAGNGHDQPAAPAAGGAPEAIPLIPATKNAATAQQLPTLDDLPPPALDAASWFSKMFFFWVSPLIRHGGSITEQHLNALQPDDQAAVLVGWLGREWERELQKKKPSLPRAIARAFRKQIFWSGFYAFIEIFTKIGEAVFLGLLVERFQSKSSNAAETPGLGYLWAILLALVTAAHGLLHHHFFFVGMRLGVQIRVALTGLIYRKTMHLAAGAGPSAGVIVNLVSNDAATMEPTALFMHYVWIAAIEVVVCAWLLYERLSWPSLLGLILVALMVPMQHTFATQFRKRRRATVGWRDSRIRLMADLLTGINVVKFNAWKDPFITEIDGIRHHEMKSLLKAGLTDACNEASFFVFPSLISLIVYGTCYAARIPLVPADVFSSVMLFNLLRQDLTNFVPRAIKSLTEARVTIDRIGSFLKANEIPELTTDSENTVDPTESAPDVIVHPSQFAWDQTQPFTLDLAHTFPAGSLTAVIGRVGAGKSSLASALLGEMPLVSGQGVACVDAHGRAARIAYAPQTAWIMAGTVLENITFGAPLDATRLQTVVAQCALERDLAQWPNGLHTVVGERGVALSGGQRARVGLARVLYAQAKVLVLDDPLSAVDTRVARRIFAALRALENTTTVLITHQLQFVRECDAMVVMEAGKLVAAGHWDELVQQQRETGKASDQALGWMSVLLEHEAAVHVDDVDVEDEPPASKGEISEEPSPDAIAVDAKGGPSAGLAKETSAVGTISWSTFVRFLITPNPSWMLLCCALLVVGGQAISTATDWTLARWVSKPVNVQLDDPYYFHLFLALVMVTLVLGVMRASGVYYLLLRSSESISRVMLRKVLDAPMAWFAANHSGTVLNRFSRDATIVDEQLPNVFYNVMQSLFVTVGVVVIVIMVLPWVALSLPPLLLIFVLLRRWYIGSSRQVKRIESATRSPVYAHLSESLEGLAVIRALRAQGNFTKAFMQQIDTNTRAVFAQCVLGRWLGLRLDLLSALFMAIAAIAAVAVANSGGLPPALAGLALSQILTLTGVLQWMVRQSVETEVMFVSVQRMLEYEAITGESDHPARALPPPNWPTAGNLDIKHMALQYPTSPRPVLHDWNVSLRAGERIGLVGRSGAGKTSFFQALFRMYDYTGTMTLDGIDTSTLTVEPLRRALAMIPQEAFLFRGTLRFNLDPFGEYPDADLWQALARVELKGVVDQLDGKLDAKVEDGGSNFSLGQRQLLCLARALLKRAKVLVLDEATANIDYKTDVLIQHAIKAEFKDALILTIAHRLRTVLDYDRLLVLDAGRVVECGHAWELLQNRDGLLSRMVADTGADAARQLTEIARVAWEEKQRQGRAGADQQL</sequence>